<dbReference type="InterPro" id="IPR002401">
    <property type="entry name" value="Cyt_P450_E_grp-I"/>
</dbReference>
<feature type="non-terminal residue" evidence="2">
    <location>
        <position position="1"/>
    </location>
</feature>
<dbReference type="Pfam" id="PF00067">
    <property type="entry name" value="p450"/>
    <property type="match status" value="1"/>
</dbReference>
<dbReference type="InterPro" id="IPR036396">
    <property type="entry name" value="Cyt_P450_sf"/>
</dbReference>
<evidence type="ECO:0000256" key="1">
    <source>
        <dbReference type="ARBA" id="ARBA00010617"/>
    </source>
</evidence>
<dbReference type="Proteomes" id="UP000789901">
    <property type="component" value="Unassembled WGS sequence"/>
</dbReference>
<gene>
    <name evidence="2" type="ORF">GMARGA_LOCUS16833</name>
</gene>
<reference evidence="2 3" key="1">
    <citation type="submission" date="2021-06" db="EMBL/GenBank/DDBJ databases">
        <authorList>
            <person name="Kallberg Y."/>
            <person name="Tangrot J."/>
            <person name="Rosling A."/>
        </authorList>
    </citation>
    <scope>NUCLEOTIDE SEQUENCE [LARGE SCALE GENOMIC DNA]</scope>
    <source>
        <strain evidence="2 3">120-4 pot B 10/14</strain>
    </source>
</reference>
<dbReference type="Gene3D" id="1.10.510.10">
    <property type="entry name" value="Transferase(Phosphotransferase) domain 1"/>
    <property type="match status" value="1"/>
</dbReference>
<dbReference type="PANTHER" id="PTHR24305:SF166">
    <property type="entry name" value="CYTOCHROME P450 12A4, MITOCHONDRIAL-RELATED"/>
    <property type="match status" value="1"/>
</dbReference>
<organism evidence="2 3">
    <name type="scientific">Gigaspora margarita</name>
    <dbReference type="NCBI Taxonomy" id="4874"/>
    <lineage>
        <taxon>Eukaryota</taxon>
        <taxon>Fungi</taxon>
        <taxon>Fungi incertae sedis</taxon>
        <taxon>Mucoromycota</taxon>
        <taxon>Glomeromycotina</taxon>
        <taxon>Glomeromycetes</taxon>
        <taxon>Diversisporales</taxon>
        <taxon>Gigasporaceae</taxon>
        <taxon>Gigaspora</taxon>
    </lineage>
</organism>
<dbReference type="Gene3D" id="1.10.630.10">
    <property type="entry name" value="Cytochrome P450"/>
    <property type="match status" value="1"/>
</dbReference>
<dbReference type="PANTHER" id="PTHR24305">
    <property type="entry name" value="CYTOCHROME P450"/>
    <property type="match status" value="1"/>
</dbReference>
<dbReference type="SUPFAM" id="SSF48264">
    <property type="entry name" value="Cytochrome P450"/>
    <property type="match status" value="1"/>
</dbReference>
<evidence type="ECO:0000313" key="3">
    <source>
        <dbReference type="Proteomes" id="UP000789901"/>
    </source>
</evidence>
<dbReference type="InterPro" id="IPR050121">
    <property type="entry name" value="Cytochrome_P450_monoxygenase"/>
</dbReference>
<dbReference type="EMBL" id="CAJVQB010012412">
    <property type="protein sequence ID" value="CAG8755240.1"/>
    <property type="molecule type" value="Genomic_DNA"/>
</dbReference>
<comment type="caution">
    <text evidence="2">The sequence shown here is derived from an EMBL/GenBank/DDBJ whole genome shotgun (WGS) entry which is preliminary data.</text>
</comment>
<evidence type="ECO:0000313" key="2">
    <source>
        <dbReference type="EMBL" id="CAG8755240.1"/>
    </source>
</evidence>
<dbReference type="PRINTS" id="PR00385">
    <property type="entry name" value="P450"/>
</dbReference>
<proteinExistence type="inferred from homology"/>
<sequence length="589" mass="67808">SDVILIKTVLVEQMHPNEMYINHTLDMQIDDSYTVMGISSESKSNKLNELFSDPTEEINEEPFAYWTRAHSNVICKALINQNDINGKYYRAFIHELTIQTRADLCENIVRFLGVSKDIYSLGMIFWELYSGRPSFENKSNKVELAIKVIYDVRKIVNPNFLPEVDTSAINSEDDDDNKVEQITSIKIYKEWNGLCTKKKNNNLLIPKNELLFSCNYCIVSYVLYKIYIYPLYLSPLRKIPGPPVNNFIIGHYASFLKKDSIEAHSNLIKKYGGIVRYHVLFNQPHLLISDPKHAQQVMSTRAYEFPRLFLNETTVKEIAGESILLTMGEFHKYKRQRKMMNPSFAFANVKEMVPTFVQAGHKLKDIWMIQIGFNYKFNSTTSQSELAQAYNIINKISQGIVTEQKNTPVIGKDLLSLLIKENGRMPIDEQLTNNELVSQVMTFLIAGHDTTSTSLSWTLYFLSKNPDCQDRLRKILDVFSDQCVFKETLRTSMSEPFLVRQNSKEEIINGYVTPLIIPIHAIHHDPLIWGDDVDDFNPSRWLNPEIKSKISHHNFFSFGAGPANYIGMKMAHLELKSILSVLLEILNLN</sequence>
<dbReference type="InterPro" id="IPR011009">
    <property type="entry name" value="Kinase-like_dom_sf"/>
</dbReference>
<protein>
    <submittedName>
        <fullName evidence="2">14324_t:CDS:1</fullName>
    </submittedName>
</protein>
<dbReference type="SUPFAM" id="SSF56112">
    <property type="entry name" value="Protein kinase-like (PK-like)"/>
    <property type="match status" value="1"/>
</dbReference>
<keyword evidence="3" id="KW-1185">Reference proteome</keyword>
<name>A0ABN7VBW1_GIGMA</name>
<accession>A0ABN7VBW1</accession>
<dbReference type="InterPro" id="IPR001128">
    <property type="entry name" value="Cyt_P450"/>
</dbReference>
<dbReference type="PRINTS" id="PR00463">
    <property type="entry name" value="EP450I"/>
</dbReference>
<comment type="similarity">
    <text evidence="1">Belongs to the cytochrome P450 family.</text>
</comment>